<dbReference type="PANTHER" id="PTHR43178:SF5">
    <property type="entry name" value="LIPOAMIDE ACYLTRANSFERASE COMPONENT OF BRANCHED-CHAIN ALPHA-KETO ACID DEHYDROGENASE COMPLEX, MITOCHONDRIAL"/>
    <property type="match status" value="1"/>
</dbReference>
<accession>U6M4J2</accession>
<evidence type="ECO:0000259" key="13">
    <source>
        <dbReference type="PROSITE" id="PS50968"/>
    </source>
</evidence>
<evidence type="ECO:0000256" key="1">
    <source>
        <dbReference type="ARBA" id="ARBA00001938"/>
    </source>
</evidence>
<dbReference type="InterPro" id="IPR003016">
    <property type="entry name" value="2-oxoA_DH_lipoyl-BS"/>
</dbReference>
<evidence type="ECO:0000256" key="10">
    <source>
        <dbReference type="ARBA" id="ARBA00042008"/>
    </source>
</evidence>
<reference evidence="14" key="1">
    <citation type="submission" date="2013-10" db="EMBL/GenBank/DDBJ databases">
        <title>Genomic analysis of the causative agents of coccidiosis in chickens.</title>
        <authorList>
            <person name="Reid A.J."/>
            <person name="Blake D."/>
            <person name="Billington K."/>
            <person name="Browne H."/>
            <person name="Dunn M."/>
            <person name="Hung S."/>
            <person name="Kawahara F."/>
            <person name="Miranda-Saavedra D."/>
            <person name="Mourier T."/>
            <person name="Nagra H."/>
            <person name="Otto T.D."/>
            <person name="Rawlings N."/>
            <person name="Sanchez A."/>
            <person name="Sanders M."/>
            <person name="Subramaniam C."/>
            <person name="Tay Y."/>
            <person name="Dear P."/>
            <person name="Doerig C."/>
            <person name="Gruber A."/>
            <person name="Parkinson J."/>
            <person name="Shirley M."/>
            <person name="Wan K.L."/>
            <person name="Berriman M."/>
            <person name="Tomley F."/>
            <person name="Pain A."/>
        </authorList>
    </citation>
    <scope>NUCLEOTIDE SEQUENCE [LARGE SCALE GENOMIC DNA]</scope>
    <source>
        <strain evidence="14">Weybridge</strain>
    </source>
</reference>
<keyword evidence="7 14" id="KW-0012">Acyltransferase</keyword>
<comment type="similarity">
    <text evidence="11">Belongs to the alpha-ketoglutarate dehydrogenase component 4 family.</text>
</comment>
<dbReference type="SUPFAM" id="SSF51230">
    <property type="entry name" value="Single hybrid motif"/>
    <property type="match status" value="1"/>
</dbReference>
<evidence type="ECO:0000256" key="11">
    <source>
        <dbReference type="ARBA" id="ARBA00043970"/>
    </source>
</evidence>
<protein>
    <recommendedName>
        <fullName evidence="9">Lipoamide acyltransferase component of branched-chain alpha-keto acid dehydrogenase complex, mitochondrial</fullName>
        <ecNumber evidence="8">2.3.1.168</ecNumber>
    </recommendedName>
    <alternativeName>
        <fullName evidence="10">Branched-chain alpha-keto acid dehydrogenase complex component E2</fullName>
    </alternativeName>
</protein>
<organism evidence="14 15">
    <name type="scientific">Eimeria maxima</name>
    <name type="common">Coccidian parasite</name>
    <dbReference type="NCBI Taxonomy" id="5804"/>
    <lineage>
        <taxon>Eukaryota</taxon>
        <taxon>Sar</taxon>
        <taxon>Alveolata</taxon>
        <taxon>Apicomplexa</taxon>
        <taxon>Conoidasida</taxon>
        <taxon>Coccidia</taxon>
        <taxon>Eucoccidiorida</taxon>
        <taxon>Eimeriorina</taxon>
        <taxon>Eimeriidae</taxon>
        <taxon>Eimeria</taxon>
    </lineage>
</organism>
<name>U6M4J2_EIMMA</name>
<feature type="region of interest" description="Disordered" evidence="12">
    <location>
        <begin position="103"/>
        <end position="131"/>
    </location>
</feature>
<evidence type="ECO:0000256" key="6">
    <source>
        <dbReference type="ARBA" id="ARBA00023128"/>
    </source>
</evidence>
<feature type="compositionally biased region" description="Low complexity" evidence="12">
    <location>
        <begin position="296"/>
        <end position="322"/>
    </location>
</feature>
<evidence type="ECO:0000256" key="7">
    <source>
        <dbReference type="ARBA" id="ARBA00023315"/>
    </source>
</evidence>
<keyword evidence="3 14" id="KW-0808">Transferase</keyword>
<dbReference type="GO" id="GO:0016407">
    <property type="term" value="F:acetyltransferase activity"/>
    <property type="evidence" value="ECO:0007669"/>
    <property type="project" value="TreeGrafter"/>
</dbReference>
<evidence type="ECO:0000256" key="9">
    <source>
        <dbReference type="ARBA" id="ARBA00039275"/>
    </source>
</evidence>
<dbReference type="Gene3D" id="2.40.50.100">
    <property type="match status" value="1"/>
</dbReference>
<dbReference type="OMA" id="NAVRAWT"/>
<dbReference type="GO" id="GO:0031405">
    <property type="term" value="F:lipoic acid binding"/>
    <property type="evidence" value="ECO:0007669"/>
    <property type="project" value="TreeGrafter"/>
</dbReference>
<dbReference type="Pfam" id="PF10937">
    <property type="entry name" value="Kgd4-YMR31"/>
    <property type="match status" value="1"/>
</dbReference>
<evidence type="ECO:0000256" key="8">
    <source>
        <dbReference type="ARBA" id="ARBA00038880"/>
    </source>
</evidence>
<evidence type="ECO:0000256" key="3">
    <source>
        <dbReference type="ARBA" id="ARBA00022679"/>
    </source>
</evidence>
<gene>
    <name evidence="14" type="ORF">EMWEY_00054650</name>
</gene>
<dbReference type="InterPro" id="IPR000089">
    <property type="entry name" value="Biotin_lipoyl"/>
</dbReference>
<dbReference type="RefSeq" id="XP_013335599.1">
    <property type="nucleotide sequence ID" value="XM_013480145.1"/>
</dbReference>
<feature type="compositionally biased region" description="Polar residues" evidence="12">
    <location>
        <begin position="326"/>
        <end position="338"/>
    </location>
</feature>
<comment type="cofactor">
    <cofactor evidence="1">
        <name>(R)-lipoate</name>
        <dbReference type="ChEBI" id="CHEBI:83088"/>
    </cofactor>
</comment>
<evidence type="ECO:0000256" key="5">
    <source>
        <dbReference type="ARBA" id="ARBA00022946"/>
    </source>
</evidence>
<dbReference type="InterPro" id="IPR020373">
    <property type="entry name" value="Kgd4/YMR-31"/>
</dbReference>
<dbReference type="OrthoDB" id="348244at2759"/>
<keyword evidence="5" id="KW-0809">Transit peptide</keyword>
<evidence type="ECO:0000256" key="4">
    <source>
        <dbReference type="ARBA" id="ARBA00022823"/>
    </source>
</evidence>
<dbReference type="AlphaFoldDB" id="U6M4J2"/>
<comment type="subcellular location">
    <subcellularLocation>
        <location evidence="2">Mitochondrion</location>
    </subcellularLocation>
</comment>
<dbReference type="EC" id="2.3.1.168" evidence="8"/>
<keyword evidence="4" id="KW-0450">Lipoyl</keyword>
<evidence type="ECO:0000256" key="12">
    <source>
        <dbReference type="SAM" id="MobiDB-lite"/>
    </source>
</evidence>
<evidence type="ECO:0000313" key="14">
    <source>
        <dbReference type="EMBL" id="CDJ58951.1"/>
    </source>
</evidence>
<dbReference type="PROSITE" id="PS00189">
    <property type="entry name" value="LIPOYL"/>
    <property type="match status" value="1"/>
</dbReference>
<dbReference type="GO" id="GO:0006103">
    <property type="term" value="P:2-oxoglutarate metabolic process"/>
    <property type="evidence" value="ECO:0007669"/>
    <property type="project" value="InterPro"/>
</dbReference>
<feature type="domain" description="Lipoyl-binding" evidence="13">
    <location>
        <begin position="155"/>
        <end position="230"/>
    </location>
</feature>
<dbReference type="PROSITE" id="PS50968">
    <property type="entry name" value="BIOTINYL_LIPOYL"/>
    <property type="match status" value="1"/>
</dbReference>
<dbReference type="CDD" id="cd06849">
    <property type="entry name" value="lipoyl_domain"/>
    <property type="match status" value="1"/>
</dbReference>
<keyword evidence="15" id="KW-1185">Reference proteome</keyword>
<reference evidence="14" key="2">
    <citation type="submission" date="2013-10" db="EMBL/GenBank/DDBJ databases">
        <authorList>
            <person name="Aslett M."/>
        </authorList>
    </citation>
    <scope>NUCLEOTIDE SEQUENCE [LARGE SCALE GENOMIC DNA]</scope>
    <source>
        <strain evidence="14">Weybridge</strain>
    </source>
</reference>
<evidence type="ECO:0000256" key="2">
    <source>
        <dbReference type="ARBA" id="ARBA00004173"/>
    </source>
</evidence>
<evidence type="ECO:0000313" key="15">
    <source>
        <dbReference type="Proteomes" id="UP000030763"/>
    </source>
</evidence>
<dbReference type="Proteomes" id="UP000030763">
    <property type="component" value="Unassembled WGS sequence"/>
</dbReference>
<dbReference type="VEuPathDB" id="ToxoDB:EMWEY_00054650"/>
<dbReference type="GO" id="GO:0043754">
    <property type="term" value="F:dihydrolipoamide branched chain acyltransferase activity"/>
    <property type="evidence" value="ECO:0007669"/>
    <property type="project" value="UniProtKB-EC"/>
</dbReference>
<dbReference type="GO" id="GO:0005739">
    <property type="term" value="C:mitochondrion"/>
    <property type="evidence" value="ECO:0007669"/>
    <property type="project" value="UniProtKB-SubCell"/>
</dbReference>
<keyword evidence="6" id="KW-0496">Mitochondrion</keyword>
<dbReference type="Pfam" id="PF00364">
    <property type="entry name" value="Biotin_lipoyl"/>
    <property type="match status" value="1"/>
</dbReference>
<sequence length="418" mass="43824">MAGLWRGISRADRPCRGTAYFAAFLGPSFSINGCSSCRFGYNTTSFSCGVGSSFSCTFLIPCSYVRFRLQATQSQGPIRAPQCRAKPQLVDAFHGRPGCWRQLDAAPNGTRDNHSTSNLGSRRSSKGTDSRSNIIRHSIKGSIRGHSSISSGGGNHVVRVPSLGDSITEGTVSKWLVGEGSVVNAEDVLCLLETDKVSVEITAKVAGKVVNITAAVGNNVLVGGELALIEPLSPGEAAAADADGTTAAAPGVAVAPVQAPQAGAGDAAAEAPTLQRRTPTILFRSVRNRLERLGLLPHPKQSQPQPQQAQQHLLLQQQQQRKPQGEASSSSCIQHAPSTAVDSHVTVIRYAAMEDLPPCLQRPKLSAEEVQVINEGGLANADNAVRAWTVSLCFSPRNPEPAAVAAASAKGTKKGPPS</sequence>
<dbReference type="InterPro" id="IPR050743">
    <property type="entry name" value="2-oxoacid_DH_E2_comp"/>
</dbReference>
<dbReference type="PANTHER" id="PTHR43178">
    <property type="entry name" value="DIHYDROLIPOAMIDE ACETYLTRANSFERASE COMPONENT OF PYRUVATE DEHYDROGENASE COMPLEX"/>
    <property type="match status" value="1"/>
</dbReference>
<proteinExistence type="inferred from homology"/>
<dbReference type="InterPro" id="IPR011053">
    <property type="entry name" value="Single_hybrid_motif"/>
</dbReference>
<dbReference type="GeneID" id="25339451"/>
<dbReference type="EMBL" id="HG719977">
    <property type="protein sequence ID" value="CDJ58951.1"/>
    <property type="molecule type" value="Genomic_DNA"/>
</dbReference>
<feature type="region of interest" description="Disordered" evidence="12">
    <location>
        <begin position="296"/>
        <end position="338"/>
    </location>
</feature>